<name>A0ABS1BMR8_9SPHI</name>
<protein>
    <submittedName>
        <fullName evidence="1">DUF2652 domain-containing protein</fullName>
    </submittedName>
</protein>
<dbReference type="SUPFAM" id="SSF55073">
    <property type="entry name" value="Nucleotide cyclase"/>
    <property type="match status" value="1"/>
</dbReference>
<organism evidence="1 2">
    <name type="scientific">Pedobacter segetis</name>
    <dbReference type="NCBI Taxonomy" id="2793069"/>
    <lineage>
        <taxon>Bacteria</taxon>
        <taxon>Pseudomonadati</taxon>
        <taxon>Bacteroidota</taxon>
        <taxon>Sphingobacteriia</taxon>
        <taxon>Sphingobacteriales</taxon>
        <taxon>Sphingobacteriaceae</taxon>
        <taxon>Pedobacter</taxon>
    </lineage>
</organism>
<gene>
    <name evidence="1" type="ORF">I5M32_14515</name>
</gene>
<proteinExistence type="predicted"/>
<evidence type="ECO:0000313" key="2">
    <source>
        <dbReference type="Proteomes" id="UP000660024"/>
    </source>
</evidence>
<dbReference type="Gene3D" id="3.30.70.1230">
    <property type="entry name" value="Nucleotide cyclase"/>
    <property type="match status" value="1"/>
</dbReference>
<sequence>MNKKSTLPVFFCIPDLTGFTRFMTSTDPEFANKVITALLNKVIAANILEMNVAEIEGDAIFFYRTGRLPAVGKIAKQCTVIFETFNDVIASFEKNDNKNYEKYLAKNQLGIKIIIHYGHINITKIQGRVKLLGEDVILVHKLLKNSIAVPCYILLTDNYLEKIRDKKVVKNWFNWEKLKRGKDKYDHFGVTYYSYIALPECKDFNKNK</sequence>
<dbReference type="InterPro" id="IPR020503">
    <property type="entry name" value="Uncharacterised_Rv2561"/>
</dbReference>
<dbReference type="Pfam" id="PF10851">
    <property type="entry name" value="DUF2652"/>
    <property type="match status" value="1"/>
</dbReference>
<comment type="caution">
    <text evidence="1">The sequence shown here is derived from an EMBL/GenBank/DDBJ whole genome shotgun (WGS) entry which is preliminary data.</text>
</comment>
<dbReference type="RefSeq" id="WP_200587647.1">
    <property type="nucleotide sequence ID" value="NZ_JAEHFY010000024.1"/>
</dbReference>
<evidence type="ECO:0000313" key="1">
    <source>
        <dbReference type="EMBL" id="MBK0384178.1"/>
    </source>
</evidence>
<dbReference type="InterPro" id="IPR029787">
    <property type="entry name" value="Nucleotide_cyclase"/>
</dbReference>
<reference evidence="1 2" key="1">
    <citation type="submission" date="2020-12" db="EMBL/GenBank/DDBJ databases">
        <title>Bacterial novel species Pedobacter sp. SD-b isolated from soil.</title>
        <authorList>
            <person name="Jung H.-Y."/>
        </authorList>
    </citation>
    <scope>NUCLEOTIDE SEQUENCE [LARGE SCALE GENOMIC DNA]</scope>
    <source>
        <strain evidence="1 2">SD-b</strain>
    </source>
</reference>
<dbReference type="EMBL" id="JAEHFY010000024">
    <property type="protein sequence ID" value="MBK0384178.1"/>
    <property type="molecule type" value="Genomic_DNA"/>
</dbReference>
<keyword evidence="2" id="KW-1185">Reference proteome</keyword>
<accession>A0ABS1BMR8</accession>
<dbReference type="Proteomes" id="UP000660024">
    <property type="component" value="Unassembled WGS sequence"/>
</dbReference>